<accession>A0ABN3N9F5</accession>
<evidence type="ECO:0000313" key="4">
    <source>
        <dbReference type="Proteomes" id="UP001499978"/>
    </source>
</evidence>
<feature type="compositionally biased region" description="Basic residues" evidence="1">
    <location>
        <begin position="1"/>
        <end position="10"/>
    </location>
</feature>
<keyword evidence="2" id="KW-1133">Transmembrane helix</keyword>
<feature type="transmembrane region" description="Helical" evidence="2">
    <location>
        <begin position="84"/>
        <end position="102"/>
    </location>
</feature>
<sequence length="106" mass="12033">MSKERARRREARLAGQATAREDRARADARRQRRRTLLSRLVPRRPDRRVGRVDRWSRAERSTAAGLTLAALGVIWTLIHPLALQVALTLVLLLAAPAIITVARRRL</sequence>
<evidence type="ECO:0000256" key="2">
    <source>
        <dbReference type="SAM" id="Phobius"/>
    </source>
</evidence>
<dbReference type="RefSeq" id="WP_344169616.1">
    <property type="nucleotide sequence ID" value="NZ_BAAARY010000004.1"/>
</dbReference>
<comment type="caution">
    <text evidence="3">The sequence shown here is derived from an EMBL/GenBank/DDBJ whole genome shotgun (WGS) entry which is preliminary data.</text>
</comment>
<feature type="region of interest" description="Disordered" evidence="1">
    <location>
        <begin position="1"/>
        <end position="31"/>
    </location>
</feature>
<evidence type="ECO:0000313" key="3">
    <source>
        <dbReference type="EMBL" id="GAA2517112.1"/>
    </source>
</evidence>
<feature type="transmembrane region" description="Helical" evidence="2">
    <location>
        <begin position="61"/>
        <end position="78"/>
    </location>
</feature>
<proteinExistence type="predicted"/>
<keyword evidence="2" id="KW-0812">Transmembrane</keyword>
<keyword evidence="2" id="KW-0472">Membrane</keyword>
<name>A0ABN3N9F5_9ACTN</name>
<keyword evidence="4" id="KW-1185">Reference proteome</keyword>
<dbReference type="Proteomes" id="UP001499978">
    <property type="component" value="Unassembled WGS sequence"/>
</dbReference>
<evidence type="ECO:0000256" key="1">
    <source>
        <dbReference type="SAM" id="MobiDB-lite"/>
    </source>
</evidence>
<dbReference type="EMBL" id="BAAARY010000004">
    <property type="protein sequence ID" value="GAA2517112.1"/>
    <property type="molecule type" value="Genomic_DNA"/>
</dbReference>
<organism evidence="3 4">
    <name type="scientific">Pilimelia columellifera subsp. columellifera</name>
    <dbReference type="NCBI Taxonomy" id="706583"/>
    <lineage>
        <taxon>Bacteria</taxon>
        <taxon>Bacillati</taxon>
        <taxon>Actinomycetota</taxon>
        <taxon>Actinomycetes</taxon>
        <taxon>Micromonosporales</taxon>
        <taxon>Micromonosporaceae</taxon>
        <taxon>Pilimelia</taxon>
    </lineage>
</organism>
<gene>
    <name evidence="3" type="ORF">GCM10010201_12360</name>
</gene>
<feature type="compositionally biased region" description="Basic and acidic residues" evidence="1">
    <location>
        <begin position="19"/>
        <end position="29"/>
    </location>
</feature>
<reference evidence="3 4" key="1">
    <citation type="journal article" date="2019" name="Int. J. Syst. Evol. Microbiol.">
        <title>The Global Catalogue of Microorganisms (GCM) 10K type strain sequencing project: providing services to taxonomists for standard genome sequencing and annotation.</title>
        <authorList>
            <consortium name="The Broad Institute Genomics Platform"/>
            <consortium name="The Broad Institute Genome Sequencing Center for Infectious Disease"/>
            <person name="Wu L."/>
            <person name="Ma J."/>
        </authorList>
    </citation>
    <scope>NUCLEOTIDE SEQUENCE [LARGE SCALE GENOMIC DNA]</scope>
    <source>
        <strain evidence="3 4">JCM 3367</strain>
    </source>
</reference>
<protein>
    <submittedName>
        <fullName evidence="3">Uncharacterized protein</fullName>
    </submittedName>
</protein>